<dbReference type="GO" id="GO:0005829">
    <property type="term" value="C:cytosol"/>
    <property type="evidence" value="ECO:0007669"/>
    <property type="project" value="TreeGrafter"/>
</dbReference>
<evidence type="ECO:0000256" key="3">
    <source>
        <dbReference type="ARBA" id="ARBA00022898"/>
    </source>
</evidence>
<dbReference type="GO" id="GO:0008483">
    <property type="term" value="F:transaminase activity"/>
    <property type="evidence" value="ECO:0007669"/>
    <property type="project" value="UniProtKB-KW"/>
</dbReference>
<dbReference type="InterPro" id="IPR001544">
    <property type="entry name" value="Aminotrans_IV"/>
</dbReference>
<comment type="pathway">
    <text evidence="5">Cofactor biosynthesis; tetrahydrofolate biosynthesis; 4-aminobenzoate from chorismate: step 2/2.</text>
</comment>
<dbReference type="InterPro" id="IPR043132">
    <property type="entry name" value="BCAT-like_C"/>
</dbReference>
<dbReference type="InterPro" id="IPR050571">
    <property type="entry name" value="Class-IV_PLP-Dep_Aminotrnsfr"/>
</dbReference>
<gene>
    <name evidence="13" type="ORF">A1507_16125</name>
</gene>
<evidence type="ECO:0000256" key="6">
    <source>
        <dbReference type="ARBA" id="ARBA00035676"/>
    </source>
</evidence>
<evidence type="ECO:0000313" key="13">
    <source>
        <dbReference type="EMBL" id="OAI13815.1"/>
    </source>
</evidence>
<dbReference type="SUPFAM" id="SSF56752">
    <property type="entry name" value="D-aminoacid aminotransferase-like PLP-dependent enzymes"/>
    <property type="match status" value="1"/>
</dbReference>
<dbReference type="PANTHER" id="PTHR42743:SF10">
    <property type="entry name" value="D-ALANINE AMINOTRANSFERASE"/>
    <property type="match status" value="1"/>
</dbReference>
<accession>A0A177N7I0</accession>
<evidence type="ECO:0000256" key="1">
    <source>
        <dbReference type="ARBA" id="ARBA00001933"/>
    </source>
</evidence>
<evidence type="ECO:0000256" key="5">
    <source>
        <dbReference type="ARBA" id="ARBA00035633"/>
    </source>
</evidence>
<proteinExistence type="inferred from homology"/>
<comment type="cofactor">
    <cofactor evidence="1 12">
        <name>pyridoxal 5'-phosphate</name>
        <dbReference type="ChEBI" id="CHEBI:597326"/>
    </cofactor>
</comment>
<evidence type="ECO:0000256" key="12">
    <source>
        <dbReference type="RuleBase" id="RU004516"/>
    </source>
</evidence>
<dbReference type="AlphaFoldDB" id="A0A177N7I0"/>
<dbReference type="OrthoDB" id="21319at2"/>
<evidence type="ECO:0000256" key="10">
    <source>
        <dbReference type="ARBA" id="ARBA00080135"/>
    </source>
</evidence>
<dbReference type="PROSITE" id="PS00770">
    <property type="entry name" value="AA_TRANSFER_CLASS_4"/>
    <property type="match status" value="1"/>
</dbReference>
<dbReference type="InterPro" id="IPR043131">
    <property type="entry name" value="BCAT-like_N"/>
</dbReference>
<keyword evidence="13" id="KW-0032">Aminotransferase</keyword>
<protein>
    <recommendedName>
        <fullName evidence="9">Aminodeoxychorismate lyase</fullName>
        <ecNumber evidence="6">4.1.3.38</ecNumber>
    </recommendedName>
    <alternativeName>
        <fullName evidence="10">4-amino-4-deoxychorismate lyase</fullName>
    </alternativeName>
</protein>
<evidence type="ECO:0000256" key="2">
    <source>
        <dbReference type="ARBA" id="ARBA00009320"/>
    </source>
</evidence>
<comment type="catalytic activity">
    <reaction evidence="7">
        <text>4-amino-4-deoxychorismate = 4-aminobenzoate + pyruvate + H(+)</text>
        <dbReference type="Rhea" id="RHEA:16201"/>
        <dbReference type="ChEBI" id="CHEBI:15361"/>
        <dbReference type="ChEBI" id="CHEBI:15378"/>
        <dbReference type="ChEBI" id="CHEBI:17836"/>
        <dbReference type="ChEBI" id="CHEBI:58406"/>
        <dbReference type="EC" id="4.1.3.38"/>
    </reaction>
</comment>
<dbReference type="FunFam" id="3.20.10.10:FF:000002">
    <property type="entry name" value="D-alanine aminotransferase"/>
    <property type="match status" value="1"/>
</dbReference>
<dbReference type="GO" id="GO:0008652">
    <property type="term" value="P:amino acid biosynthetic process"/>
    <property type="evidence" value="ECO:0007669"/>
    <property type="project" value="UniProtKB-ARBA"/>
</dbReference>
<evidence type="ECO:0000256" key="7">
    <source>
        <dbReference type="ARBA" id="ARBA00049529"/>
    </source>
</evidence>
<evidence type="ECO:0000313" key="14">
    <source>
        <dbReference type="Proteomes" id="UP000077857"/>
    </source>
</evidence>
<dbReference type="EC" id="4.1.3.38" evidence="6"/>
<sequence length="280" mass="31036">MTQQVYLNGEYLPLADAKVSVLDRGFLFGDGVYEVIPAYKGRLFRLEDHIARLNNSLAGIRLPLAYSVAEWEAIFRPLLADDGRDQYIYLQVTRGWAPKRDHAFPQQITPTVFAMSADIQPFPGRSEGIEAITLDDTRWQLCDIKAITLLANILLRQEAVDRGCAEAILVKNGYVIEGAASNVFAVIDGELITPPKGHDILPGITRDVILELAEAHRIPYREDIIALEALQQASEVWVVSSTREIVPVVALDGAAIGDGKPGPQWQRMDELLQAYKNSLS</sequence>
<name>A0A177N7I0_9GAMM</name>
<evidence type="ECO:0000256" key="9">
    <source>
        <dbReference type="ARBA" id="ARBA00069174"/>
    </source>
</evidence>
<dbReference type="Gene3D" id="3.20.10.10">
    <property type="entry name" value="D-amino Acid Aminotransferase, subunit A, domain 2"/>
    <property type="match status" value="1"/>
</dbReference>
<comment type="function">
    <text evidence="8">Involved in the biosynthesis of p-aminobenzoate (PABA), a precursor of tetrahydrofolate. Converts 4-amino-4-deoxychorismate into 4-aminobenzoate (PABA) and pyruvate.</text>
</comment>
<evidence type="ECO:0000256" key="8">
    <source>
        <dbReference type="ARBA" id="ARBA00054027"/>
    </source>
</evidence>
<dbReference type="Pfam" id="PF01063">
    <property type="entry name" value="Aminotran_4"/>
    <property type="match status" value="1"/>
</dbReference>
<organism evidence="13 14">
    <name type="scientific">Methylomonas koyamae</name>
    <dbReference type="NCBI Taxonomy" id="702114"/>
    <lineage>
        <taxon>Bacteria</taxon>
        <taxon>Pseudomonadati</taxon>
        <taxon>Pseudomonadota</taxon>
        <taxon>Gammaproteobacteria</taxon>
        <taxon>Methylococcales</taxon>
        <taxon>Methylococcaceae</taxon>
        <taxon>Methylomonas</taxon>
    </lineage>
</organism>
<keyword evidence="3 12" id="KW-0663">Pyridoxal phosphate</keyword>
<dbReference type="GO" id="GO:0046656">
    <property type="term" value="P:folic acid biosynthetic process"/>
    <property type="evidence" value="ECO:0007669"/>
    <property type="project" value="UniProtKB-KW"/>
</dbReference>
<dbReference type="PANTHER" id="PTHR42743">
    <property type="entry name" value="AMINO-ACID AMINOTRANSFERASE"/>
    <property type="match status" value="1"/>
</dbReference>
<dbReference type="GO" id="GO:0008696">
    <property type="term" value="F:4-amino-4-deoxychorismate lyase activity"/>
    <property type="evidence" value="ECO:0007669"/>
    <property type="project" value="UniProtKB-EC"/>
</dbReference>
<keyword evidence="13" id="KW-0808">Transferase</keyword>
<dbReference type="Proteomes" id="UP000077857">
    <property type="component" value="Unassembled WGS sequence"/>
</dbReference>
<dbReference type="InterPro" id="IPR018300">
    <property type="entry name" value="Aminotrans_IV_CS"/>
</dbReference>
<reference evidence="13 14" key="1">
    <citation type="submission" date="2016-03" db="EMBL/GenBank/DDBJ databases">
        <authorList>
            <person name="Ploux O."/>
        </authorList>
    </citation>
    <scope>NUCLEOTIDE SEQUENCE [LARGE SCALE GENOMIC DNA]</scope>
    <source>
        <strain evidence="13 14">R-45378</strain>
    </source>
</reference>
<dbReference type="InterPro" id="IPR036038">
    <property type="entry name" value="Aminotransferase-like"/>
</dbReference>
<evidence type="ECO:0000256" key="4">
    <source>
        <dbReference type="ARBA" id="ARBA00022909"/>
    </source>
</evidence>
<keyword evidence="4" id="KW-0289">Folate biosynthesis</keyword>
<dbReference type="RefSeq" id="WP_064041259.1">
    <property type="nucleotide sequence ID" value="NZ_LUUJ01000095.1"/>
</dbReference>
<dbReference type="CDD" id="cd01558">
    <property type="entry name" value="D-AAT_like"/>
    <property type="match status" value="1"/>
</dbReference>
<evidence type="ECO:0000256" key="11">
    <source>
        <dbReference type="RuleBase" id="RU004106"/>
    </source>
</evidence>
<dbReference type="EMBL" id="LUUJ01000095">
    <property type="protein sequence ID" value="OAI13815.1"/>
    <property type="molecule type" value="Genomic_DNA"/>
</dbReference>
<dbReference type="Gene3D" id="3.30.470.10">
    <property type="match status" value="1"/>
</dbReference>
<comment type="similarity">
    <text evidence="2 11">Belongs to the class-IV pyridoxal-phosphate-dependent aminotransferase family.</text>
</comment>
<comment type="caution">
    <text evidence="13">The sequence shown here is derived from an EMBL/GenBank/DDBJ whole genome shotgun (WGS) entry which is preliminary data.</text>
</comment>